<sequence length="404" mass="45830">MISQSQEEIISGRDIVIVGQQPWDVNIGSNCKNIAIELAKHNRVLYVNSALDRITLLRNRKDSKIIKRKAVIQGKTNGLIPVADNLWTLYPDVLIESVNWINNFGIFDWLNKRNNRLFAKSILKTTALLGFKDIILFNDNDMFKSFYLKEFLRPSLSIYYSRDFMLAVDYWKKHGTRIEPALIRKSDLCVANSTYLSNYCKQYNPASFYIGQGCELDIFTSSAALPAIAAIDSLKGPKIGYVGALQSIRLDIELIAHIAVTKPDWNIILVGPEDDVFKMSNLHGIPNVHFLGAQKPEDLPQYINAFDLCINPQLVNQVTIGNYPRKIDEYLAMGKPVVATHTEAVTIFEDTVYLAENKERFVTLIEKGLQENTEELAAYRVKTAYSHSWENSVGELYKAINQVI</sequence>
<keyword evidence="1 2" id="KW-0808">Transferase</keyword>
<gene>
    <name evidence="2" type="ORF">LY11_04645</name>
</gene>
<evidence type="ECO:0000256" key="1">
    <source>
        <dbReference type="ARBA" id="ARBA00022679"/>
    </source>
</evidence>
<dbReference type="STRING" id="188932.AY601_0195"/>
<dbReference type="GO" id="GO:0009103">
    <property type="term" value="P:lipopolysaccharide biosynthetic process"/>
    <property type="evidence" value="ECO:0007669"/>
    <property type="project" value="TreeGrafter"/>
</dbReference>
<dbReference type="GO" id="GO:0016757">
    <property type="term" value="F:glycosyltransferase activity"/>
    <property type="evidence" value="ECO:0007669"/>
    <property type="project" value="TreeGrafter"/>
</dbReference>
<dbReference type="OrthoDB" id="9816564at2"/>
<dbReference type="Gene3D" id="3.40.50.2000">
    <property type="entry name" value="Glycogen Phosphorylase B"/>
    <property type="match status" value="1"/>
</dbReference>
<dbReference type="SUPFAM" id="SSF53756">
    <property type="entry name" value="UDP-Glycosyltransferase/glycogen phosphorylase"/>
    <property type="match status" value="1"/>
</dbReference>
<reference evidence="2 3" key="1">
    <citation type="submission" date="2018-06" db="EMBL/GenBank/DDBJ databases">
        <title>Genomic Encyclopedia of Archaeal and Bacterial Type Strains, Phase II (KMG-II): from individual species to whole genera.</title>
        <authorList>
            <person name="Goeker M."/>
        </authorList>
    </citation>
    <scope>NUCLEOTIDE SEQUENCE [LARGE SCALE GENOMIC DNA]</scope>
    <source>
        <strain evidence="2 3">DSM 14825</strain>
    </source>
</reference>
<evidence type="ECO:0000313" key="3">
    <source>
        <dbReference type="Proteomes" id="UP000249754"/>
    </source>
</evidence>
<comment type="caution">
    <text evidence="2">The sequence shown here is derived from an EMBL/GenBank/DDBJ whole genome shotgun (WGS) entry which is preliminary data.</text>
</comment>
<dbReference type="PANTHER" id="PTHR46401:SF2">
    <property type="entry name" value="GLYCOSYLTRANSFERASE WBBK-RELATED"/>
    <property type="match status" value="1"/>
</dbReference>
<dbReference type="Proteomes" id="UP000249754">
    <property type="component" value="Unassembled WGS sequence"/>
</dbReference>
<protein>
    <submittedName>
        <fullName evidence="2">Glycosyltransferase involved in cell wall biosynthesis</fullName>
    </submittedName>
</protein>
<accession>A0A327S5K7</accession>
<dbReference type="AlphaFoldDB" id="A0A327S5K7"/>
<organism evidence="2 3">
    <name type="scientific">Pedobacter cryoconitis</name>
    <dbReference type="NCBI Taxonomy" id="188932"/>
    <lineage>
        <taxon>Bacteria</taxon>
        <taxon>Pseudomonadati</taxon>
        <taxon>Bacteroidota</taxon>
        <taxon>Sphingobacteriia</taxon>
        <taxon>Sphingobacteriales</taxon>
        <taxon>Sphingobacteriaceae</taxon>
        <taxon>Pedobacter</taxon>
    </lineage>
</organism>
<dbReference type="PANTHER" id="PTHR46401">
    <property type="entry name" value="GLYCOSYLTRANSFERASE WBBK-RELATED"/>
    <property type="match status" value="1"/>
</dbReference>
<dbReference type="EMBL" id="QLLR01000035">
    <property type="protein sequence ID" value="RAJ22843.1"/>
    <property type="molecule type" value="Genomic_DNA"/>
</dbReference>
<dbReference type="Pfam" id="PF13692">
    <property type="entry name" value="Glyco_trans_1_4"/>
    <property type="match status" value="1"/>
</dbReference>
<dbReference type="RefSeq" id="WP_111635968.1">
    <property type="nucleotide sequence ID" value="NZ_QLLR01000035.1"/>
</dbReference>
<evidence type="ECO:0000313" key="2">
    <source>
        <dbReference type="EMBL" id="RAJ22843.1"/>
    </source>
</evidence>
<name>A0A327S5K7_9SPHI</name>
<proteinExistence type="predicted"/>